<reference evidence="2 3" key="1">
    <citation type="journal article" date="2013" name="Appl. Environ. Microbiol.">
        <title>Variation of the Virus-Related Elements within Syntenic Genomes of the Hyperthermophilic Archaeon Aeropyrum.</title>
        <authorList>
            <person name="Daifuku T."/>
            <person name="Yoshida T."/>
            <person name="Kitamura T."/>
            <person name="Kawaichi S."/>
            <person name="Inoue T."/>
            <person name="Nomura K."/>
            <person name="Yoshida Y."/>
            <person name="Kuno S."/>
            <person name="Sako Y."/>
        </authorList>
    </citation>
    <scope>NUCLEOTIDE SEQUENCE [LARGE SCALE GENOMIC DNA]</scope>
    <source>
        <strain evidence="2 3">SY1</strain>
    </source>
</reference>
<dbReference type="GeneID" id="99613126"/>
<dbReference type="InterPro" id="IPR029060">
    <property type="entry name" value="PIN-like_dom_sf"/>
</dbReference>
<organism evidence="2 3">
    <name type="scientific">Aeropyrum camini SY1 = JCM 12091</name>
    <dbReference type="NCBI Taxonomy" id="1198449"/>
    <lineage>
        <taxon>Archaea</taxon>
        <taxon>Thermoproteota</taxon>
        <taxon>Thermoprotei</taxon>
        <taxon>Desulfurococcales</taxon>
        <taxon>Desulfurococcaceae</taxon>
        <taxon>Aeropyrum</taxon>
    </lineage>
</organism>
<gene>
    <name evidence="2" type="ORF">ACAM_0208</name>
</gene>
<dbReference type="Pfam" id="PF01850">
    <property type="entry name" value="PIN"/>
    <property type="match status" value="1"/>
</dbReference>
<keyword evidence="3" id="KW-1185">Reference proteome</keyword>
<evidence type="ECO:0000313" key="2">
    <source>
        <dbReference type="EMBL" id="BAN89677.1"/>
    </source>
</evidence>
<evidence type="ECO:0000313" key="3">
    <source>
        <dbReference type="Proteomes" id="UP000016887"/>
    </source>
</evidence>
<dbReference type="EMBL" id="AP012489">
    <property type="protein sequence ID" value="BAN89677.1"/>
    <property type="molecule type" value="Genomic_DNA"/>
</dbReference>
<feature type="domain" description="PIN" evidence="1">
    <location>
        <begin position="2"/>
        <end position="51"/>
    </location>
</feature>
<dbReference type="Proteomes" id="UP000016887">
    <property type="component" value="Chromosome"/>
</dbReference>
<dbReference type="AlphaFoldDB" id="U3T844"/>
<name>U3T844_9CREN</name>
<dbReference type="SUPFAM" id="SSF88723">
    <property type="entry name" value="PIN domain-like"/>
    <property type="match status" value="1"/>
</dbReference>
<dbReference type="KEGG" id="acj:ACAM_0208"/>
<proteinExistence type="predicted"/>
<evidence type="ECO:0000259" key="1">
    <source>
        <dbReference type="Pfam" id="PF01850"/>
    </source>
</evidence>
<dbReference type="STRING" id="1198449.ACAM_0208"/>
<dbReference type="InterPro" id="IPR002716">
    <property type="entry name" value="PIN_dom"/>
</dbReference>
<sequence>MIFIDTNIFYNILYETELTPKARKAIDMLVEPVISVIVYNELVHVTFRAYARRKYGIVSYQKFRKFFCRERNRCV</sequence>
<protein>
    <submittedName>
        <fullName evidence="2">Predicted nucleic acid-binding protein</fullName>
    </submittedName>
</protein>
<dbReference type="eggNOG" id="arCOG00711">
    <property type="taxonomic scope" value="Archaea"/>
</dbReference>
<dbReference type="RefSeq" id="WP_022540957.1">
    <property type="nucleotide sequence ID" value="NC_022521.1"/>
</dbReference>
<accession>U3T844</accession>